<evidence type="ECO:0000313" key="3">
    <source>
        <dbReference type="Proteomes" id="UP000792457"/>
    </source>
</evidence>
<dbReference type="Proteomes" id="UP000792457">
    <property type="component" value="Unassembled WGS sequence"/>
</dbReference>
<evidence type="ECO:0000313" key="2">
    <source>
        <dbReference type="EMBL" id="KAG8222552.1"/>
    </source>
</evidence>
<accession>A0A8K0JVC6</accession>
<dbReference type="InterPro" id="IPR052709">
    <property type="entry name" value="Transposase-MT_Hybrid"/>
</dbReference>
<sequence length="99" mass="10947">MDESSSEEDDSSSGGSGFGVQLNVSDLLFSVYGKGVMSESMVRRWVCEFKVGRHSLEDKSGRGRPSLVIDELVVKVDNAVCEDRCFTMDELHECFSEVS</sequence>
<evidence type="ECO:0008006" key="4">
    <source>
        <dbReference type="Google" id="ProtNLM"/>
    </source>
</evidence>
<name>A0A8K0JVC6_LADFU</name>
<comment type="caution">
    <text evidence="2">The sequence shown here is derived from an EMBL/GenBank/DDBJ whole genome shotgun (WGS) entry which is preliminary data.</text>
</comment>
<dbReference type="PANTHER" id="PTHR46060:SF1">
    <property type="entry name" value="MARINER MOS1 TRANSPOSASE-LIKE PROTEIN"/>
    <property type="match status" value="1"/>
</dbReference>
<dbReference type="AlphaFoldDB" id="A0A8K0JVC6"/>
<organism evidence="2 3">
    <name type="scientific">Ladona fulva</name>
    <name type="common">Scarce chaser dragonfly</name>
    <name type="synonym">Libellula fulva</name>
    <dbReference type="NCBI Taxonomy" id="123851"/>
    <lineage>
        <taxon>Eukaryota</taxon>
        <taxon>Metazoa</taxon>
        <taxon>Ecdysozoa</taxon>
        <taxon>Arthropoda</taxon>
        <taxon>Hexapoda</taxon>
        <taxon>Insecta</taxon>
        <taxon>Pterygota</taxon>
        <taxon>Palaeoptera</taxon>
        <taxon>Odonata</taxon>
        <taxon>Epiprocta</taxon>
        <taxon>Anisoptera</taxon>
        <taxon>Libelluloidea</taxon>
        <taxon>Libellulidae</taxon>
        <taxon>Ladona</taxon>
    </lineage>
</organism>
<feature type="compositionally biased region" description="Acidic residues" evidence="1">
    <location>
        <begin position="1"/>
        <end position="11"/>
    </location>
</feature>
<evidence type="ECO:0000256" key="1">
    <source>
        <dbReference type="SAM" id="MobiDB-lite"/>
    </source>
</evidence>
<proteinExistence type="predicted"/>
<reference evidence="2" key="1">
    <citation type="submission" date="2013-04" db="EMBL/GenBank/DDBJ databases">
        <authorList>
            <person name="Qu J."/>
            <person name="Murali S.C."/>
            <person name="Bandaranaike D."/>
            <person name="Bellair M."/>
            <person name="Blankenburg K."/>
            <person name="Chao H."/>
            <person name="Dinh H."/>
            <person name="Doddapaneni H."/>
            <person name="Downs B."/>
            <person name="Dugan-Rocha S."/>
            <person name="Elkadiri S."/>
            <person name="Gnanaolivu R.D."/>
            <person name="Hernandez B."/>
            <person name="Javaid M."/>
            <person name="Jayaseelan J.C."/>
            <person name="Lee S."/>
            <person name="Li M."/>
            <person name="Ming W."/>
            <person name="Munidasa M."/>
            <person name="Muniz J."/>
            <person name="Nguyen L."/>
            <person name="Ongeri F."/>
            <person name="Osuji N."/>
            <person name="Pu L.-L."/>
            <person name="Puazo M."/>
            <person name="Qu C."/>
            <person name="Quiroz J."/>
            <person name="Raj R."/>
            <person name="Weissenberger G."/>
            <person name="Xin Y."/>
            <person name="Zou X."/>
            <person name="Han Y."/>
            <person name="Richards S."/>
            <person name="Worley K."/>
            <person name="Muzny D."/>
            <person name="Gibbs R."/>
        </authorList>
    </citation>
    <scope>NUCLEOTIDE SEQUENCE</scope>
    <source>
        <strain evidence="2">Sampled in the wild</strain>
    </source>
</reference>
<dbReference type="OrthoDB" id="6428446at2759"/>
<keyword evidence="3" id="KW-1185">Reference proteome</keyword>
<dbReference type="EMBL" id="KZ308137">
    <property type="protein sequence ID" value="KAG8222552.1"/>
    <property type="molecule type" value="Genomic_DNA"/>
</dbReference>
<dbReference type="PANTHER" id="PTHR46060">
    <property type="entry name" value="MARINER MOS1 TRANSPOSASE-LIKE PROTEIN"/>
    <property type="match status" value="1"/>
</dbReference>
<feature type="region of interest" description="Disordered" evidence="1">
    <location>
        <begin position="1"/>
        <end position="20"/>
    </location>
</feature>
<gene>
    <name evidence="2" type="ORF">J437_LFUL016753</name>
</gene>
<reference evidence="2" key="2">
    <citation type="submission" date="2017-10" db="EMBL/GenBank/DDBJ databases">
        <title>Ladona fulva Genome sequencing and assembly.</title>
        <authorList>
            <person name="Murali S."/>
            <person name="Richards S."/>
            <person name="Bandaranaike D."/>
            <person name="Bellair M."/>
            <person name="Blankenburg K."/>
            <person name="Chao H."/>
            <person name="Dinh H."/>
            <person name="Doddapaneni H."/>
            <person name="Dugan-Rocha S."/>
            <person name="Elkadiri S."/>
            <person name="Gnanaolivu R."/>
            <person name="Hernandez B."/>
            <person name="Skinner E."/>
            <person name="Javaid M."/>
            <person name="Lee S."/>
            <person name="Li M."/>
            <person name="Ming W."/>
            <person name="Munidasa M."/>
            <person name="Muniz J."/>
            <person name="Nguyen L."/>
            <person name="Hughes D."/>
            <person name="Osuji N."/>
            <person name="Pu L.-L."/>
            <person name="Puazo M."/>
            <person name="Qu C."/>
            <person name="Quiroz J."/>
            <person name="Raj R."/>
            <person name="Weissenberger G."/>
            <person name="Xin Y."/>
            <person name="Zou X."/>
            <person name="Han Y."/>
            <person name="Worley K."/>
            <person name="Muzny D."/>
            <person name="Gibbs R."/>
        </authorList>
    </citation>
    <scope>NUCLEOTIDE SEQUENCE</scope>
    <source>
        <strain evidence="2">Sampled in the wild</strain>
    </source>
</reference>
<protein>
    <recommendedName>
        <fullName evidence="4">Mos1 transposase HTH domain-containing protein</fullName>
    </recommendedName>
</protein>